<keyword evidence="1" id="KW-0732">Signal</keyword>
<dbReference type="PROSITE" id="PS51257">
    <property type="entry name" value="PROKAR_LIPOPROTEIN"/>
    <property type="match status" value="1"/>
</dbReference>
<sequence>MNKNLIKIIGLFSGLALFLTSCASEDYTLGDLTNPSNLSITADVVGKTTANPNGDGTGVVNIVATANNVLAYKIAYKDVTNFTDTEEFVALPNGKVSKTFTSLGTHTYRITVVAYGAGGTSTSATKEVTVFSSFNPETSVVTFLTNDSSKTWVVDKSIPGHFGVGPWNTSSVTPEWWSAAINEKVNCCNCFYTTTFKFTKVSSTNYTLQVTNPDGAFTKTGSLASIPGIPASGDEGCYSYSGGTTNFSFIPPSSGVSFSTMNLQTSIQLAGNTTYIGYGSLKKEYQIISISATAMYLRVQGTETGNAWYIKLKSI</sequence>
<dbReference type="RefSeq" id="WP_133063137.1">
    <property type="nucleotide sequence ID" value="NZ_VFPJ01000001.1"/>
</dbReference>
<feature type="chain" id="PRO_5021726130" description="Lipoprotein" evidence="1">
    <location>
        <begin position="24"/>
        <end position="315"/>
    </location>
</feature>
<protein>
    <recommendedName>
        <fullName evidence="4">Lipoprotein</fullName>
    </recommendedName>
</protein>
<name>A0A543G6W5_9FLAO</name>
<dbReference type="Proteomes" id="UP000320773">
    <property type="component" value="Unassembled WGS sequence"/>
</dbReference>
<evidence type="ECO:0008006" key="4">
    <source>
        <dbReference type="Google" id="ProtNLM"/>
    </source>
</evidence>
<dbReference type="EMBL" id="VFPJ01000001">
    <property type="protein sequence ID" value="TQM41827.1"/>
    <property type="molecule type" value="Genomic_DNA"/>
</dbReference>
<accession>A0A543G6W5</accession>
<feature type="signal peptide" evidence="1">
    <location>
        <begin position="1"/>
        <end position="23"/>
    </location>
</feature>
<reference evidence="2 3" key="1">
    <citation type="submission" date="2019-06" db="EMBL/GenBank/DDBJ databases">
        <title>Genomic Encyclopedia of Archaeal and Bacterial Type Strains, Phase II (KMG-II): from individual species to whole genera.</title>
        <authorList>
            <person name="Goeker M."/>
        </authorList>
    </citation>
    <scope>NUCLEOTIDE SEQUENCE [LARGE SCALE GENOMIC DNA]</scope>
    <source>
        <strain evidence="2 3">DSM 24789</strain>
    </source>
</reference>
<evidence type="ECO:0000313" key="2">
    <source>
        <dbReference type="EMBL" id="TQM41827.1"/>
    </source>
</evidence>
<evidence type="ECO:0000313" key="3">
    <source>
        <dbReference type="Proteomes" id="UP000320773"/>
    </source>
</evidence>
<proteinExistence type="predicted"/>
<organism evidence="2 3">
    <name type="scientific">Flavobacterium branchiophilum</name>
    <dbReference type="NCBI Taxonomy" id="55197"/>
    <lineage>
        <taxon>Bacteria</taxon>
        <taxon>Pseudomonadati</taxon>
        <taxon>Bacteroidota</taxon>
        <taxon>Flavobacteriia</taxon>
        <taxon>Flavobacteriales</taxon>
        <taxon>Flavobacteriaceae</taxon>
        <taxon>Flavobacterium</taxon>
    </lineage>
</organism>
<comment type="caution">
    <text evidence="2">The sequence shown here is derived from an EMBL/GenBank/DDBJ whole genome shotgun (WGS) entry which is preliminary data.</text>
</comment>
<evidence type="ECO:0000256" key="1">
    <source>
        <dbReference type="SAM" id="SignalP"/>
    </source>
</evidence>
<gene>
    <name evidence="2" type="ORF">BC670_2839</name>
</gene>
<dbReference type="AlphaFoldDB" id="A0A543G6W5"/>